<keyword evidence="1" id="KW-0812">Transmembrane</keyword>
<keyword evidence="1" id="KW-0472">Membrane</keyword>
<dbReference type="AlphaFoldDB" id="A0A3Q7ID40"/>
<reference evidence="2" key="2">
    <citation type="submission" date="2019-01" db="UniProtKB">
        <authorList>
            <consortium name="EnsemblPlants"/>
        </authorList>
    </citation>
    <scope>IDENTIFICATION</scope>
    <source>
        <strain evidence="2">cv. Heinz 1706</strain>
    </source>
</reference>
<evidence type="ECO:0000313" key="3">
    <source>
        <dbReference type="Proteomes" id="UP000004994"/>
    </source>
</evidence>
<keyword evidence="1" id="KW-1133">Transmembrane helix</keyword>
<protein>
    <submittedName>
        <fullName evidence="2">Uncharacterized protein</fullName>
    </submittedName>
</protein>
<evidence type="ECO:0000313" key="2">
    <source>
        <dbReference type="EnsemblPlants" id="Solyc10g018740.1.1.1"/>
    </source>
</evidence>
<dbReference type="InParanoid" id="A0A3Q7ID40"/>
<reference evidence="2" key="1">
    <citation type="journal article" date="2012" name="Nature">
        <title>The tomato genome sequence provides insights into fleshy fruit evolution.</title>
        <authorList>
            <consortium name="Tomato Genome Consortium"/>
        </authorList>
    </citation>
    <scope>NUCLEOTIDE SEQUENCE [LARGE SCALE GENOMIC DNA]</scope>
    <source>
        <strain evidence="2">cv. Heinz 1706</strain>
    </source>
</reference>
<dbReference type="Gramene" id="Solyc10g018740.1.1">
    <property type="protein sequence ID" value="Solyc10g018740.1.1.1"/>
    <property type="gene ID" value="Solyc10g018740.1"/>
</dbReference>
<dbReference type="PaxDb" id="4081-Solyc10g018740.1.1"/>
<evidence type="ECO:0000256" key="1">
    <source>
        <dbReference type="SAM" id="Phobius"/>
    </source>
</evidence>
<dbReference type="Proteomes" id="UP000004994">
    <property type="component" value="Chromosome 10"/>
</dbReference>
<dbReference type="EnsemblPlants" id="Solyc10g018740.1.1">
    <property type="protein sequence ID" value="Solyc10g018740.1.1.1"/>
    <property type="gene ID" value="Solyc10g018740.1"/>
</dbReference>
<sequence length="56" mass="6678">MAKRELKFSKKILIERTKYRISLGLFPSSKKLLVFNLIINIISIMLKYYNLTLFLI</sequence>
<feature type="transmembrane region" description="Helical" evidence="1">
    <location>
        <begin position="32"/>
        <end position="49"/>
    </location>
</feature>
<proteinExistence type="predicted"/>
<accession>A0A3Q7ID40</accession>
<keyword evidence="3" id="KW-1185">Reference proteome</keyword>
<name>A0A3Q7ID40_SOLLC</name>
<organism evidence="2">
    <name type="scientific">Solanum lycopersicum</name>
    <name type="common">Tomato</name>
    <name type="synonym">Lycopersicon esculentum</name>
    <dbReference type="NCBI Taxonomy" id="4081"/>
    <lineage>
        <taxon>Eukaryota</taxon>
        <taxon>Viridiplantae</taxon>
        <taxon>Streptophyta</taxon>
        <taxon>Embryophyta</taxon>
        <taxon>Tracheophyta</taxon>
        <taxon>Spermatophyta</taxon>
        <taxon>Magnoliopsida</taxon>
        <taxon>eudicotyledons</taxon>
        <taxon>Gunneridae</taxon>
        <taxon>Pentapetalae</taxon>
        <taxon>asterids</taxon>
        <taxon>lamiids</taxon>
        <taxon>Solanales</taxon>
        <taxon>Solanaceae</taxon>
        <taxon>Solanoideae</taxon>
        <taxon>Solaneae</taxon>
        <taxon>Solanum</taxon>
        <taxon>Solanum subgen. Lycopersicon</taxon>
    </lineage>
</organism>